<dbReference type="AlphaFoldDB" id="A0A161RHD9"/>
<dbReference type="InterPro" id="IPR013324">
    <property type="entry name" value="RNA_pol_sigma_r3/r4-like"/>
</dbReference>
<evidence type="ECO:0000313" key="7">
    <source>
        <dbReference type="EMBL" id="KZE37488.1"/>
    </source>
</evidence>
<evidence type="ECO:0000259" key="5">
    <source>
        <dbReference type="Pfam" id="PF04542"/>
    </source>
</evidence>
<dbReference type="InterPro" id="IPR036388">
    <property type="entry name" value="WH-like_DNA-bd_sf"/>
</dbReference>
<comment type="similarity">
    <text evidence="1">Belongs to the sigma-70 factor family. ECF subfamily.</text>
</comment>
<dbReference type="GO" id="GO:0006352">
    <property type="term" value="P:DNA-templated transcription initiation"/>
    <property type="evidence" value="ECO:0007669"/>
    <property type="project" value="InterPro"/>
</dbReference>
<evidence type="ECO:0000256" key="1">
    <source>
        <dbReference type="ARBA" id="ARBA00010641"/>
    </source>
</evidence>
<dbReference type="PANTHER" id="PTHR43133:SF60">
    <property type="entry name" value="RNA POLYMERASE SIGMA FACTOR SIGV"/>
    <property type="match status" value="1"/>
</dbReference>
<dbReference type="EMBL" id="LQNT01000011">
    <property type="protein sequence ID" value="KZE37488.1"/>
    <property type="molecule type" value="Genomic_DNA"/>
</dbReference>
<evidence type="ECO:0000259" key="6">
    <source>
        <dbReference type="Pfam" id="PF08281"/>
    </source>
</evidence>
<evidence type="ECO:0000256" key="4">
    <source>
        <dbReference type="ARBA" id="ARBA00023163"/>
    </source>
</evidence>
<dbReference type="CDD" id="cd06171">
    <property type="entry name" value="Sigma70_r4"/>
    <property type="match status" value="1"/>
</dbReference>
<dbReference type="InterPro" id="IPR007627">
    <property type="entry name" value="RNA_pol_sigma70_r2"/>
</dbReference>
<evidence type="ECO:0000256" key="3">
    <source>
        <dbReference type="ARBA" id="ARBA00023082"/>
    </source>
</evidence>
<dbReference type="GO" id="GO:0003677">
    <property type="term" value="F:DNA binding"/>
    <property type="evidence" value="ECO:0007669"/>
    <property type="project" value="InterPro"/>
</dbReference>
<accession>A0A161RHD9</accession>
<evidence type="ECO:0008006" key="9">
    <source>
        <dbReference type="Google" id="ProtNLM"/>
    </source>
</evidence>
<feature type="domain" description="RNA polymerase sigma-70 region 2" evidence="5">
    <location>
        <begin position="22"/>
        <end position="86"/>
    </location>
</feature>
<dbReference type="InterPro" id="IPR039425">
    <property type="entry name" value="RNA_pol_sigma-70-like"/>
</dbReference>
<comment type="caution">
    <text evidence="7">The sequence shown here is derived from an EMBL/GenBank/DDBJ whole genome shotgun (WGS) entry which is preliminary data.</text>
</comment>
<dbReference type="SUPFAM" id="SSF88659">
    <property type="entry name" value="Sigma3 and sigma4 domains of RNA polymerase sigma factors"/>
    <property type="match status" value="1"/>
</dbReference>
<dbReference type="Gene3D" id="1.10.1740.10">
    <property type="match status" value="1"/>
</dbReference>
<keyword evidence="3" id="KW-0731">Sigma factor</keyword>
<dbReference type="InterPro" id="IPR013249">
    <property type="entry name" value="RNA_pol_sigma70_r4_t2"/>
</dbReference>
<dbReference type="Gene3D" id="1.10.10.10">
    <property type="entry name" value="Winged helix-like DNA-binding domain superfamily/Winged helix DNA-binding domain"/>
    <property type="match status" value="1"/>
</dbReference>
<dbReference type="Pfam" id="PF08281">
    <property type="entry name" value="Sigma70_r4_2"/>
    <property type="match status" value="1"/>
</dbReference>
<name>A0A161RHD9_9BACL</name>
<dbReference type="InterPro" id="IPR014284">
    <property type="entry name" value="RNA_pol_sigma-70_dom"/>
</dbReference>
<dbReference type="InterPro" id="IPR013325">
    <property type="entry name" value="RNA_pol_sigma_r2"/>
</dbReference>
<reference evidence="7 8" key="1">
    <citation type="submission" date="2016-01" db="EMBL/GenBank/DDBJ databases">
        <title>Whole genome sequencing of Bhargavaea cecembensis T14.</title>
        <authorList>
            <person name="Hong K.W."/>
        </authorList>
    </citation>
    <scope>NUCLEOTIDE SEQUENCE [LARGE SCALE GENOMIC DNA]</scope>
    <source>
        <strain evidence="7 8">T14</strain>
    </source>
</reference>
<evidence type="ECO:0000256" key="2">
    <source>
        <dbReference type="ARBA" id="ARBA00023015"/>
    </source>
</evidence>
<dbReference type="NCBIfam" id="TIGR02937">
    <property type="entry name" value="sigma70-ECF"/>
    <property type="match status" value="1"/>
</dbReference>
<dbReference type="SUPFAM" id="SSF88946">
    <property type="entry name" value="Sigma2 domain of RNA polymerase sigma factors"/>
    <property type="match status" value="1"/>
</dbReference>
<dbReference type="Pfam" id="PF04542">
    <property type="entry name" value="Sigma70_r2"/>
    <property type="match status" value="1"/>
</dbReference>
<organism evidence="7 8">
    <name type="scientific">Bhargavaea cecembensis</name>
    <dbReference type="NCBI Taxonomy" id="394098"/>
    <lineage>
        <taxon>Bacteria</taxon>
        <taxon>Bacillati</taxon>
        <taxon>Bacillota</taxon>
        <taxon>Bacilli</taxon>
        <taxon>Bacillales</taxon>
        <taxon>Caryophanaceae</taxon>
        <taxon>Bhargavaea</taxon>
    </lineage>
</organism>
<keyword evidence="4" id="KW-0804">Transcription</keyword>
<dbReference type="Proteomes" id="UP000076490">
    <property type="component" value="Unassembled WGS sequence"/>
</dbReference>
<feature type="domain" description="RNA polymerase sigma factor 70 region 4 type 2" evidence="6">
    <location>
        <begin position="123"/>
        <end position="170"/>
    </location>
</feature>
<proteinExistence type="inferred from homology"/>
<dbReference type="PANTHER" id="PTHR43133">
    <property type="entry name" value="RNA POLYMERASE ECF-TYPE SIGMA FACTO"/>
    <property type="match status" value="1"/>
</dbReference>
<evidence type="ECO:0000313" key="8">
    <source>
        <dbReference type="Proteomes" id="UP000076490"/>
    </source>
</evidence>
<dbReference type="GO" id="GO:0016987">
    <property type="term" value="F:sigma factor activity"/>
    <property type="evidence" value="ECO:0007669"/>
    <property type="project" value="UniProtKB-KW"/>
</dbReference>
<keyword evidence="2" id="KW-0805">Transcription regulation</keyword>
<sequence length="183" mass="21258">MDVMAHSPAETEAGHRKLFDDLVRRYADELKRIAYIYVHDHAECEDIVQEVFISCYTNLGSFRQESEYKTWLIRITINKCKDHHRKWSFRNLVYKPVIGLFKTGPSAEEKLMGRHISQEMIGRVSALPAKYKEVLILYYYQDMGVAEIAAVLDMNVSTVKTRLQRGRESLKRSLERSNVNGSV</sequence>
<gene>
    <name evidence="7" type="ORF">AV656_13065</name>
</gene>
<protein>
    <recommendedName>
        <fullName evidence="9">RNA polymerase subunit sigma</fullName>
    </recommendedName>
</protein>
<dbReference type="OrthoDB" id="9794508at2"/>